<accession>A0ABR4BPZ3</accession>
<keyword evidence="3" id="KW-0274">FAD</keyword>
<evidence type="ECO:0000259" key="6">
    <source>
        <dbReference type="PROSITE" id="PS51387"/>
    </source>
</evidence>
<dbReference type="InterPro" id="IPR036318">
    <property type="entry name" value="FAD-bd_PCMH-like_sf"/>
</dbReference>
<sequence length="550" mass="60797">MRLLNFVPCGLSLLSQASLIAGQSEAQIPISSDINDSDCHNVCLALVDTLGSSAFYNPSSSLPGFRQTFFTSIQSEVIPACIVTPKSATQVAQAISIINQHSCIFAVKSGGHSSVRAASNAPGGVTIDLSGIDDIDVGEDLNFARIGTGNRWAGVYQKLEKLNRTVAGGRNSDVGVGGFLLGGGISFLSRRYGWATDNVRNFQVVLANGSLTNINQASSPDLFFALRGGGNNFGIVTHFDMDIYPQGQIWGGQRFYLMDPSDVTARKARLNISTLPFSFTLWNIKDAICISFAKLACKFGYCIDGTSFWQAVENTVLLEQPDQYAQFVGTLTWSNEIDAWVFHNMLAYTKPVPDPPVFRGFTSLPSFKSSTAIRNFTGLYDEVRDMNERGLRHYWATASFKPSAILMDKIMDIFIEEVEPIRSLKKCRPTIIFQPLNIDEIQHSSKRGGNALGLNIEDAPLIVFSIVFIWKEPIDDEAMTGAGTRLLQRSIALAKEMNLYHPYMYQNYADISQDVFAGYGKENRDRLRSVQKEYDPEGVFSRLQPGYFKV</sequence>
<dbReference type="PROSITE" id="PS51387">
    <property type="entry name" value="FAD_PCMH"/>
    <property type="match status" value="1"/>
</dbReference>
<dbReference type="InterPro" id="IPR050416">
    <property type="entry name" value="FAD-linked_Oxidoreductase"/>
</dbReference>
<evidence type="ECO:0000256" key="1">
    <source>
        <dbReference type="ARBA" id="ARBA00005466"/>
    </source>
</evidence>
<evidence type="ECO:0000256" key="4">
    <source>
        <dbReference type="ARBA" id="ARBA00023002"/>
    </source>
</evidence>
<dbReference type="Pfam" id="PF01565">
    <property type="entry name" value="FAD_binding_4"/>
    <property type="match status" value="1"/>
</dbReference>
<evidence type="ECO:0000256" key="5">
    <source>
        <dbReference type="SAM" id="SignalP"/>
    </source>
</evidence>
<gene>
    <name evidence="7" type="ORF">VTL71DRAFT_10177</name>
</gene>
<dbReference type="InterPro" id="IPR006094">
    <property type="entry name" value="Oxid_FAD_bind_N"/>
</dbReference>
<dbReference type="Pfam" id="PF08031">
    <property type="entry name" value="BBE"/>
    <property type="match status" value="1"/>
</dbReference>
<evidence type="ECO:0000313" key="8">
    <source>
        <dbReference type="Proteomes" id="UP001595075"/>
    </source>
</evidence>
<evidence type="ECO:0000256" key="3">
    <source>
        <dbReference type="ARBA" id="ARBA00022827"/>
    </source>
</evidence>
<keyword evidence="5" id="KW-0732">Signal</keyword>
<dbReference type="Proteomes" id="UP001595075">
    <property type="component" value="Unassembled WGS sequence"/>
</dbReference>
<comment type="similarity">
    <text evidence="1">Belongs to the oxygen-dependent FAD-linked oxidoreductase family.</text>
</comment>
<feature type="chain" id="PRO_5046224494" description="FAD-binding PCMH-type domain-containing protein" evidence="5">
    <location>
        <begin position="27"/>
        <end position="550"/>
    </location>
</feature>
<evidence type="ECO:0000313" key="7">
    <source>
        <dbReference type="EMBL" id="KAL2059793.1"/>
    </source>
</evidence>
<dbReference type="SUPFAM" id="SSF56176">
    <property type="entry name" value="FAD-binding/transporter-associated domain-like"/>
    <property type="match status" value="1"/>
</dbReference>
<keyword evidence="2" id="KW-0285">Flavoprotein</keyword>
<organism evidence="7 8">
    <name type="scientific">Oculimacula yallundae</name>
    <dbReference type="NCBI Taxonomy" id="86028"/>
    <lineage>
        <taxon>Eukaryota</taxon>
        <taxon>Fungi</taxon>
        <taxon>Dikarya</taxon>
        <taxon>Ascomycota</taxon>
        <taxon>Pezizomycotina</taxon>
        <taxon>Leotiomycetes</taxon>
        <taxon>Helotiales</taxon>
        <taxon>Ploettnerulaceae</taxon>
        <taxon>Oculimacula</taxon>
    </lineage>
</organism>
<feature type="signal peptide" evidence="5">
    <location>
        <begin position="1"/>
        <end position="26"/>
    </location>
</feature>
<keyword evidence="4" id="KW-0560">Oxidoreductase</keyword>
<dbReference type="PANTHER" id="PTHR42973">
    <property type="entry name" value="BINDING OXIDOREDUCTASE, PUTATIVE (AFU_ORTHOLOGUE AFUA_1G17690)-RELATED"/>
    <property type="match status" value="1"/>
</dbReference>
<keyword evidence="8" id="KW-1185">Reference proteome</keyword>
<name>A0ABR4BPZ3_9HELO</name>
<protein>
    <recommendedName>
        <fullName evidence="6">FAD-binding PCMH-type domain-containing protein</fullName>
    </recommendedName>
</protein>
<feature type="domain" description="FAD-binding PCMH-type" evidence="6">
    <location>
        <begin position="75"/>
        <end position="246"/>
    </location>
</feature>
<comment type="caution">
    <text evidence="7">The sequence shown here is derived from an EMBL/GenBank/DDBJ whole genome shotgun (WGS) entry which is preliminary data.</text>
</comment>
<dbReference type="InterPro" id="IPR012951">
    <property type="entry name" value="BBE"/>
</dbReference>
<dbReference type="Gene3D" id="3.30.465.10">
    <property type="match status" value="1"/>
</dbReference>
<reference evidence="7 8" key="1">
    <citation type="journal article" date="2024" name="Commun. Biol.">
        <title>Comparative genomic analysis of thermophilic fungi reveals convergent evolutionary adaptations and gene losses.</title>
        <authorList>
            <person name="Steindorff A.S."/>
            <person name="Aguilar-Pontes M.V."/>
            <person name="Robinson A.J."/>
            <person name="Andreopoulos B."/>
            <person name="LaButti K."/>
            <person name="Kuo A."/>
            <person name="Mondo S."/>
            <person name="Riley R."/>
            <person name="Otillar R."/>
            <person name="Haridas S."/>
            <person name="Lipzen A."/>
            <person name="Grimwood J."/>
            <person name="Schmutz J."/>
            <person name="Clum A."/>
            <person name="Reid I.D."/>
            <person name="Moisan M.C."/>
            <person name="Butler G."/>
            <person name="Nguyen T.T.M."/>
            <person name="Dewar K."/>
            <person name="Conant G."/>
            <person name="Drula E."/>
            <person name="Henrissat B."/>
            <person name="Hansel C."/>
            <person name="Singer S."/>
            <person name="Hutchinson M.I."/>
            <person name="de Vries R.P."/>
            <person name="Natvig D.O."/>
            <person name="Powell A.J."/>
            <person name="Tsang A."/>
            <person name="Grigoriev I.V."/>
        </authorList>
    </citation>
    <scope>NUCLEOTIDE SEQUENCE [LARGE SCALE GENOMIC DNA]</scope>
    <source>
        <strain evidence="7 8">CBS 494.80</strain>
    </source>
</reference>
<dbReference type="EMBL" id="JAZHXI010000026">
    <property type="protein sequence ID" value="KAL2059793.1"/>
    <property type="molecule type" value="Genomic_DNA"/>
</dbReference>
<dbReference type="PANTHER" id="PTHR42973:SF22">
    <property type="entry name" value="FAD-BINDING PCMH-TYPE DOMAIN-CONTAINING PROTEIN-RELATED"/>
    <property type="match status" value="1"/>
</dbReference>
<proteinExistence type="inferred from homology"/>
<dbReference type="InterPro" id="IPR016166">
    <property type="entry name" value="FAD-bd_PCMH"/>
</dbReference>
<evidence type="ECO:0000256" key="2">
    <source>
        <dbReference type="ARBA" id="ARBA00022630"/>
    </source>
</evidence>
<dbReference type="InterPro" id="IPR016169">
    <property type="entry name" value="FAD-bd_PCMH_sub2"/>
</dbReference>